<protein>
    <submittedName>
        <fullName evidence="1">Uncharacterized protein</fullName>
    </submittedName>
</protein>
<evidence type="ECO:0000313" key="1">
    <source>
        <dbReference type="EMBL" id="SEN28914.1"/>
    </source>
</evidence>
<evidence type="ECO:0000313" key="2">
    <source>
        <dbReference type="Proteomes" id="UP000199585"/>
    </source>
</evidence>
<dbReference type="Proteomes" id="UP000199585">
    <property type="component" value="Unassembled WGS sequence"/>
</dbReference>
<name>A0A1H8FBS7_9RHOB</name>
<proteinExistence type="predicted"/>
<reference evidence="1 2" key="1">
    <citation type="submission" date="2016-10" db="EMBL/GenBank/DDBJ databases">
        <authorList>
            <person name="de Groot N.N."/>
        </authorList>
    </citation>
    <scope>NUCLEOTIDE SEQUENCE [LARGE SCALE GENOMIC DNA]</scope>
    <source>
        <strain evidence="1 2">DSM 16213</strain>
    </source>
</reference>
<dbReference type="AlphaFoldDB" id="A0A1H8FBS7"/>
<organism evidence="1 2">
    <name type="scientific">Loktanella fryxellensis</name>
    <dbReference type="NCBI Taxonomy" id="245187"/>
    <lineage>
        <taxon>Bacteria</taxon>
        <taxon>Pseudomonadati</taxon>
        <taxon>Pseudomonadota</taxon>
        <taxon>Alphaproteobacteria</taxon>
        <taxon>Rhodobacterales</taxon>
        <taxon>Roseobacteraceae</taxon>
        <taxon>Loktanella</taxon>
    </lineage>
</organism>
<dbReference type="EMBL" id="FOCI01000012">
    <property type="protein sequence ID" value="SEN28914.1"/>
    <property type="molecule type" value="Genomic_DNA"/>
</dbReference>
<sequence length="42" mass="4743">MTAALCWGEAWSGGCLPPLRWRAFTPEDIFDQKKPKEGRGHV</sequence>
<gene>
    <name evidence="1" type="ORF">SAMN04488003_112110</name>
</gene>
<keyword evidence="2" id="KW-1185">Reference proteome</keyword>
<accession>A0A1H8FBS7</accession>